<dbReference type="AlphaFoldDB" id="A0A7C9N2X0"/>
<proteinExistence type="predicted"/>
<accession>A0A7C9N2X0</accession>
<comment type="caution">
    <text evidence="1">The sequence shown here is derived from an EMBL/GenBank/DDBJ whole genome shotgun (WGS) entry which is preliminary data.</text>
</comment>
<protein>
    <submittedName>
        <fullName evidence="1">Uncharacterized protein</fullName>
    </submittedName>
</protein>
<sequence>MTALINDEKGNLLEINLNTGLGSALAEVVHAYIAATKLPRLTDATKYQHLPEEISMKDRNEIGHCDHSFELGLKHELARVVQNYVSLKDMPPGTRIKLDLDAEVDPEDFCLNAPDLIERYADAMKVVIEF</sequence>
<dbReference type="Proteomes" id="UP000482487">
    <property type="component" value="Unassembled WGS sequence"/>
</dbReference>
<reference evidence="1 2" key="1">
    <citation type="submission" date="2020-01" db="EMBL/GenBank/DDBJ databases">
        <title>Genome sequence of Desulfovibrio aerotolerans DSM 16695(T).</title>
        <authorList>
            <person name="Karnachuk O."/>
            <person name="Avakyan M."/>
            <person name="Mardanov A."/>
            <person name="Kadnikov V."/>
            <person name="Ravin N."/>
        </authorList>
    </citation>
    <scope>NUCLEOTIDE SEQUENCE [LARGE SCALE GENOMIC DNA]</scope>
    <source>
        <strain evidence="1 2">DSM 16695</strain>
    </source>
</reference>
<dbReference type="OrthoDB" id="9921174at2"/>
<gene>
    <name evidence="1" type="ORF">GTA51_19040</name>
</gene>
<dbReference type="RefSeq" id="WP_160963939.1">
    <property type="nucleotide sequence ID" value="NZ_WVUD01000064.1"/>
</dbReference>
<organism evidence="1 2">
    <name type="scientific">Solidesulfovibrio aerotolerans</name>
    <dbReference type="NCBI Taxonomy" id="295255"/>
    <lineage>
        <taxon>Bacteria</taxon>
        <taxon>Pseudomonadati</taxon>
        <taxon>Thermodesulfobacteriota</taxon>
        <taxon>Desulfovibrionia</taxon>
        <taxon>Desulfovibrionales</taxon>
        <taxon>Desulfovibrionaceae</taxon>
        <taxon>Solidesulfovibrio</taxon>
    </lineage>
</organism>
<evidence type="ECO:0000313" key="2">
    <source>
        <dbReference type="Proteomes" id="UP000482487"/>
    </source>
</evidence>
<keyword evidence="2" id="KW-1185">Reference proteome</keyword>
<name>A0A7C9N2X0_9BACT</name>
<dbReference type="EMBL" id="WVUD01000064">
    <property type="protein sequence ID" value="MYL85197.1"/>
    <property type="molecule type" value="Genomic_DNA"/>
</dbReference>
<evidence type="ECO:0000313" key="1">
    <source>
        <dbReference type="EMBL" id="MYL85197.1"/>
    </source>
</evidence>